<name>A0A1E5Q5H6_9PROT</name>
<sequence length="294" mass="32712">MVRTARWILAAFLLISTDFALAAEDVQDQAQNQAQDQALTLGFMPYLNAELLIEKYAPLAQYLSDRIGRPVNVMVAKDYGEHIRLTGEDKLDISFLGGSPYVMIGNKYGVKPLLVRYEFDGTPQFRSVIFTTKDSPLTSLTELSGKRVAFGSPKSTLSTQVPVYMLMQAGVQLKDLAEFTHLRNHTNVVLGVEFGDFDAGAVAEEVFDEYKDKNIRALAYSPNLSTHVFVTRSNMEPDLHAQIARALMDLNSEPRGKAILHAIAGNLTGFVSVQDSDYDLHREMLRQVLPVLEP</sequence>
<feature type="signal peptide" evidence="3">
    <location>
        <begin position="1"/>
        <end position="22"/>
    </location>
</feature>
<evidence type="ECO:0000256" key="3">
    <source>
        <dbReference type="SAM" id="SignalP"/>
    </source>
</evidence>
<organism evidence="4 5">
    <name type="scientific">Magnetovibrio blakemorei</name>
    <dbReference type="NCBI Taxonomy" id="28181"/>
    <lineage>
        <taxon>Bacteria</taxon>
        <taxon>Pseudomonadati</taxon>
        <taxon>Pseudomonadota</taxon>
        <taxon>Alphaproteobacteria</taxon>
        <taxon>Rhodospirillales</taxon>
        <taxon>Magnetovibrionaceae</taxon>
        <taxon>Magnetovibrio</taxon>
    </lineage>
</organism>
<evidence type="ECO:0000256" key="2">
    <source>
        <dbReference type="ARBA" id="ARBA00022729"/>
    </source>
</evidence>
<dbReference type="Proteomes" id="UP000095347">
    <property type="component" value="Unassembled WGS sequence"/>
</dbReference>
<evidence type="ECO:0000256" key="1">
    <source>
        <dbReference type="ARBA" id="ARBA00007162"/>
    </source>
</evidence>
<evidence type="ECO:0000313" key="4">
    <source>
        <dbReference type="EMBL" id="OEJ65692.1"/>
    </source>
</evidence>
<dbReference type="SUPFAM" id="SSF53850">
    <property type="entry name" value="Periplasmic binding protein-like II"/>
    <property type="match status" value="1"/>
</dbReference>
<feature type="chain" id="PRO_5009184053" description="Phosphonate ABC transporter substrate-binding protein" evidence="3">
    <location>
        <begin position="23"/>
        <end position="294"/>
    </location>
</feature>
<dbReference type="AlphaFoldDB" id="A0A1E5Q5H6"/>
<accession>A0A1E5Q5H6</accession>
<protein>
    <recommendedName>
        <fullName evidence="6">Phosphonate ABC transporter substrate-binding protein</fullName>
    </recommendedName>
</protein>
<keyword evidence="5" id="KW-1185">Reference proteome</keyword>
<dbReference type="EMBL" id="MCGG01000046">
    <property type="protein sequence ID" value="OEJ65692.1"/>
    <property type="molecule type" value="Genomic_DNA"/>
</dbReference>
<dbReference type="GO" id="GO:0055085">
    <property type="term" value="P:transmembrane transport"/>
    <property type="evidence" value="ECO:0007669"/>
    <property type="project" value="InterPro"/>
</dbReference>
<dbReference type="PANTHER" id="PTHR35841">
    <property type="entry name" value="PHOSPHONATES-BINDING PERIPLASMIC PROTEIN"/>
    <property type="match status" value="1"/>
</dbReference>
<evidence type="ECO:0008006" key="6">
    <source>
        <dbReference type="Google" id="ProtNLM"/>
    </source>
</evidence>
<dbReference type="InterPro" id="IPR005770">
    <property type="entry name" value="PhnD"/>
</dbReference>
<proteinExistence type="inferred from homology"/>
<evidence type="ECO:0000313" key="5">
    <source>
        <dbReference type="Proteomes" id="UP000095347"/>
    </source>
</evidence>
<comment type="caution">
    <text evidence="4">The sequence shown here is derived from an EMBL/GenBank/DDBJ whole genome shotgun (WGS) entry which is preliminary data.</text>
</comment>
<dbReference type="Pfam" id="PF12974">
    <property type="entry name" value="Phosphonate-bd"/>
    <property type="match status" value="1"/>
</dbReference>
<gene>
    <name evidence="4" type="ORF">BEN30_13660</name>
</gene>
<dbReference type="PANTHER" id="PTHR35841:SF1">
    <property type="entry name" value="PHOSPHONATES-BINDING PERIPLASMIC PROTEIN"/>
    <property type="match status" value="1"/>
</dbReference>
<reference evidence="5" key="1">
    <citation type="submission" date="2016-07" db="EMBL/GenBank/DDBJ databases">
        <authorList>
            <person name="Florea S."/>
            <person name="Webb J.S."/>
            <person name="Jaromczyk J."/>
            <person name="Schardl C.L."/>
        </authorList>
    </citation>
    <scope>NUCLEOTIDE SEQUENCE [LARGE SCALE GENOMIC DNA]</scope>
    <source>
        <strain evidence="5">MV-1</strain>
    </source>
</reference>
<dbReference type="Gene3D" id="3.40.190.10">
    <property type="entry name" value="Periplasmic binding protein-like II"/>
    <property type="match status" value="2"/>
</dbReference>
<keyword evidence="2 3" id="KW-0732">Signal</keyword>
<dbReference type="STRING" id="28181.BEN30_13660"/>
<dbReference type="RefSeq" id="WP_069958629.1">
    <property type="nucleotide sequence ID" value="NZ_MCGG01000046.1"/>
</dbReference>
<comment type="similarity">
    <text evidence="1">Belongs to the phosphate/phosphite/phosphonate binding protein family.</text>
</comment>
<dbReference type="NCBIfam" id="TIGR01098">
    <property type="entry name" value="3A0109s03R"/>
    <property type="match status" value="1"/>
</dbReference>
<dbReference type="GO" id="GO:0043190">
    <property type="term" value="C:ATP-binding cassette (ABC) transporter complex"/>
    <property type="evidence" value="ECO:0007669"/>
    <property type="project" value="InterPro"/>
</dbReference>